<comment type="caution">
    <text evidence="5">The sequence shown here is derived from an EMBL/GenBank/DDBJ whole genome shotgun (WGS) entry which is preliminary data.</text>
</comment>
<evidence type="ECO:0000256" key="1">
    <source>
        <dbReference type="ARBA" id="ARBA00001946"/>
    </source>
</evidence>
<sequence length="294" mass="32816">MDKEEADMCTASYLKEFRKCPDHISMSLDQWRSELWNNALPPKYKHLSYEIYQQWLQYRYHYLELPTELVQMLRQLRKNYLLVIITNGPSNAQWEKIHKLGFNMGKNSLFDCILVSADCGFEKPDRRIFETACNYLGILPQNCIMVGDKLESDIKGGKLANLLATVWIPLNFPATVEPNGSIVPDITLSSIYELKSLLIVDDQPQQQLTGGNARSLKLKASRSIMSNGPLSLSSSTSSSSSSPSSTNSAPFASTGCFSSSSSKAKNITPYPRRFLSPPIPIDLDNDASNQSDGS</sequence>
<dbReference type="EMBL" id="JADBJN010000003">
    <property type="protein sequence ID" value="KAG5673910.1"/>
    <property type="molecule type" value="Genomic_DNA"/>
</dbReference>
<dbReference type="InterPro" id="IPR023214">
    <property type="entry name" value="HAD_sf"/>
</dbReference>
<dbReference type="InterPro" id="IPR051400">
    <property type="entry name" value="HAD-like_hydrolase"/>
</dbReference>
<dbReference type="NCBIfam" id="TIGR01549">
    <property type="entry name" value="HAD-SF-IA-v1"/>
    <property type="match status" value="1"/>
</dbReference>
<keyword evidence="2" id="KW-0378">Hydrolase</keyword>
<dbReference type="SUPFAM" id="SSF56784">
    <property type="entry name" value="HAD-like"/>
    <property type="match status" value="1"/>
</dbReference>
<protein>
    <recommendedName>
        <fullName evidence="7">N-acylneuraminate-9-phosphatase</fullName>
    </recommendedName>
</protein>
<gene>
    <name evidence="5" type="ORF">PVAND_003911</name>
</gene>
<dbReference type="Proteomes" id="UP001107558">
    <property type="component" value="Chromosome 3"/>
</dbReference>
<dbReference type="PANTHER" id="PTHR46470">
    <property type="entry name" value="N-ACYLNEURAMINATE-9-PHOSPHATASE"/>
    <property type="match status" value="1"/>
</dbReference>
<accession>A0A9J6BXF0</accession>
<evidence type="ECO:0008006" key="7">
    <source>
        <dbReference type="Google" id="ProtNLM"/>
    </source>
</evidence>
<dbReference type="GO" id="GO:0050124">
    <property type="term" value="F:N-acylneuraminate-9-phosphatase activity"/>
    <property type="evidence" value="ECO:0007669"/>
    <property type="project" value="TreeGrafter"/>
</dbReference>
<name>A0A9J6BXF0_POLVA</name>
<dbReference type="AlphaFoldDB" id="A0A9J6BXF0"/>
<evidence type="ECO:0000256" key="2">
    <source>
        <dbReference type="ARBA" id="ARBA00022801"/>
    </source>
</evidence>
<reference evidence="5" key="1">
    <citation type="submission" date="2021-03" db="EMBL/GenBank/DDBJ databases">
        <title>Chromosome level genome of the anhydrobiotic midge Polypedilum vanderplanki.</title>
        <authorList>
            <person name="Yoshida Y."/>
            <person name="Kikawada T."/>
            <person name="Gusev O."/>
        </authorList>
    </citation>
    <scope>NUCLEOTIDE SEQUENCE</scope>
    <source>
        <strain evidence="5">NIAS01</strain>
        <tissue evidence="5">Whole body or cell culture</tissue>
    </source>
</reference>
<keyword evidence="6" id="KW-1185">Reference proteome</keyword>
<dbReference type="Pfam" id="PF00702">
    <property type="entry name" value="Hydrolase"/>
    <property type="match status" value="1"/>
</dbReference>
<evidence type="ECO:0000256" key="3">
    <source>
        <dbReference type="ARBA" id="ARBA00022842"/>
    </source>
</evidence>
<evidence type="ECO:0000313" key="5">
    <source>
        <dbReference type="EMBL" id="KAG5673910.1"/>
    </source>
</evidence>
<dbReference type="PANTHER" id="PTHR46470:SF3">
    <property type="entry name" value="N-ACYLNEURAMINATE-9-PHOSPHATASE"/>
    <property type="match status" value="1"/>
</dbReference>
<evidence type="ECO:0000256" key="4">
    <source>
        <dbReference type="SAM" id="MobiDB-lite"/>
    </source>
</evidence>
<dbReference type="OrthoDB" id="1694274at2759"/>
<feature type="region of interest" description="Disordered" evidence="4">
    <location>
        <begin position="227"/>
        <end position="294"/>
    </location>
</feature>
<dbReference type="GO" id="GO:0046380">
    <property type="term" value="P:N-acetylneuraminate biosynthetic process"/>
    <property type="evidence" value="ECO:0007669"/>
    <property type="project" value="TreeGrafter"/>
</dbReference>
<feature type="compositionally biased region" description="Low complexity" evidence="4">
    <location>
        <begin position="227"/>
        <end position="248"/>
    </location>
</feature>
<dbReference type="Gene3D" id="3.40.50.1000">
    <property type="entry name" value="HAD superfamily/HAD-like"/>
    <property type="match status" value="1"/>
</dbReference>
<comment type="cofactor">
    <cofactor evidence="1">
        <name>Mg(2+)</name>
        <dbReference type="ChEBI" id="CHEBI:18420"/>
    </cofactor>
</comment>
<keyword evidence="3" id="KW-0460">Magnesium</keyword>
<evidence type="ECO:0000313" key="6">
    <source>
        <dbReference type="Proteomes" id="UP001107558"/>
    </source>
</evidence>
<organism evidence="5 6">
    <name type="scientific">Polypedilum vanderplanki</name>
    <name type="common">Sleeping chironomid midge</name>
    <dbReference type="NCBI Taxonomy" id="319348"/>
    <lineage>
        <taxon>Eukaryota</taxon>
        <taxon>Metazoa</taxon>
        <taxon>Ecdysozoa</taxon>
        <taxon>Arthropoda</taxon>
        <taxon>Hexapoda</taxon>
        <taxon>Insecta</taxon>
        <taxon>Pterygota</taxon>
        <taxon>Neoptera</taxon>
        <taxon>Endopterygota</taxon>
        <taxon>Diptera</taxon>
        <taxon>Nematocera</taxon>
        <taxon>Chironomoidea</taxon>
        <taxon>Chironomidae</taxon>
        <taxon>Chironominae</taxon>
        <taxon>Polypedilum</taxon>
        <taxon>Polypedilum</taxon>
    </lineage>
</organism>
<dbReference type="InterPro" id="IPR006439">
    <property type="entry name" value="HAD-SF_hydro_IA"/>
</dbReference>
<proteinExistence type="predicted"/>
<dbReference type="InterPro" id="IPR036412">
    <property type="entry name" value="HAD-like_sf"/>
</dbReference>